<comment type="caution">
    <text evidence="1">The sequence shown here is derived from an EMBL/GenBank/DDBJ whole genome shotgun (WGS) entry which is preliminary data.</text>
</comment>
<dbReference type="Proteomes" id="UP000821865">
    <property type="component" value="Chromosome 2"/>
</dbReference>
<reference evidence="1" key="1">
    <citation type="submission" date="2020-05" db="EMBL/GenBank/DDBJ databases">
        <title>Large-scale comparative analyses of tick genomes elucidate their genetic diversity and vector capacities.</title>
        <authorList>
            <person name="Jia N."/>
            <person name="Wang J."/>
            <person name="Shi W."/>
            <person name="Du L."/>
            <person name="Sun Y."/>
            <person name="Zhan W."/>
            <person name="Jiang J."/>
            <person name="Wang Q."/>
            <person name="Zhang B."/>
            <person name="Ji P."/>
            <person name="Sakyi L.B."/>
            <person name="Cui X."/>
            <person name="Yuan T."/>
            <person name="Jiang B."/>
            <person name="Yang W."/>
            <person name="Lam T.T.-Y."/>
            <person name="Chang Q."/>
            <person name="Ding S."/>
            <person name="Wang X."/>
            <person name="Zhu J."/>
            <person name="Ruan X."/>
            <person name="Zhao L."/>
            <person name="Wei J."/>
            <person name="Que T."/>
            <person name="Du C."/>
            <person name="Cheng J."/>
            <person name="Dai P."/>
            <person name="Han X."/>
            <person name="Huang E."/>
            <person name="Gao Y."/>
            <person name="Liu J."/>
            <person name="Shao H."/>
            <person name="Ye R."/>
            <person name="Li L."/>
            <person name="Wei W."/>
            <person name="Wang X."/>
            <person name="Wang C."/>
            <person name="Yang T."/>
            <person name="Huo Q."/>
            <person name="Li W."/>
            <person name="Guo W."/>
            <person name="Chen H."/>
            <person name="Zhou L."/>
            <person name="Ni X."/>
            <person name="Tian J."/>
            <person name="Zhou Y."/>
            <person name="Sheng Y."/>
            <person name="Liu T."/>
            <person name="Pan Y."/>
            <person name="Xia L."/>
            <person name="Li J."/>
            <person name="Zhao F."/>
            <person name="Cao W."/>
        </authorList>
    </citation>
    <scope>NUCLEOTIDE SEQUENCE</scope>
    <source>
        <strain evidence="1">Dsil-2018</strain>
    </source>
</reference>
<sequence length="263" mass="28471">MWDASEVVAPTGTQTPVPCPPRVDPVAFSWTLVKCFTVILMGFASGKARLVKGREVRALDLLASHVCLSALLFLNLSQLRLNTFEWPLVAAVLLGKAALFALVAAVSAALSYSSRCREGGRLATAGLHAIFVTQVNDFGIAYPLVESVFGRSHPDFAGYLYLVAPLSLVLFNPIGFFMAELQGVRSQRRYTEDAIESTAQKQSVARGLFKAAAWAVFKVLYHPHVLFSLLAIAVNIGRSGAQLPAPLAAFLKASRFRLHRGAQ</sequence>
<keyword evidence="2" id="KW-1185">Reference proteome</keyword>
<protein>
    <submittedName>
        <fullName evidence="1">Uncharacterized protein</fullName>
    </submittedName>
</protein>
<gene>
    <name evidence="1" type="ORF">HPB49_021487</name>
</gene>
<dbReference type="EMBL" id="CM023471">
    <property type="protein sequence ID" value="KAH7967025.1"/>
    <property type="molecule type" value="Genomic_DNA"/>
</dbReference>
<proteinExistence type="predicted"/>
<evidence type="ECO:0000313" key="2">
    <source>
        <dbReference type="Proteomes" id="UP000821865"/>
    </source>
</evidence>
<name>A0ACB8DG59_DERSI</name>
<accession>A0ACB8DG59</accession>
<organism evidence="1 2">
    <name type="scientific">Dermacentor silvarum</name>
    <name type="common">Tick</name>
    <dbReference type="NCBI Taxonomy" id="543639"/>
    <lineage>
        <taxon>Eukaryota</taxon>
        <taxon>Metazoa</taxon>
        <taxon>Ecdysozoa</taxon>
        <taxon>Arthropoda</taxon>
        <taxon>Chelicerata</taxon>
        <taxon>Arachnida</taxon>
        <taxon>Acari</taxon>
        <taxon>Parasitiformes</taxon>
        <taxon>Ixodida</taxon>
        <taxon>Ixodoidea</taxon>
        <taxon>Ixodidae</taxon>
        <taxon>Rhipicephalinae</taxon>
        <taxon>Dermacentor</taxon>
    </lineage>
</organism>
<evidence type="ECO:0000313" key="1">
    <source>
        <dbReference type="EMBL" id="KAH7967025.1"/>
    </source>
</evidence>